<name>A0A6C0K8Y7_9ZZZZ</name>
<protein>
    <submittedName>
        <fullName evidence="2">Uncharacterized protein</fullName>
    </submittedName>
</protein>
<feature type="transmembrane region" description="Helical" evidence="1">
    <location>
        <begin position="93"/>
        <end position="112"/>
    </location>
</feature>
<reference evidence="2" key="1">
    <citation type="journal article" date="2020" name="Nature">
        <title>Giant virus diversity and host interactions through global metagenomics.</title>
        <authorList>
            <person name="Schulz F."/>
            <person name="Roux S."/>
            <person name="Paez-Espino D."/>
            <person name="Jungbluth S."/>
            <person name="Walsh D.A."/>
            <person name="Denef V.J."/>
            <person name="McMahon K.D."/>
            <person name="Konstantinidis K.T."/>
            <person name="Eloe-Fadrosh E.A."/>
            <person name="Kyrpides N.C."/>
            <person name="Woyke T."/>
        </authorList>
    </citation>
    <scope>NUCLEOTIDE SEQUENCE</scope>
    <source>
        <strain evidence="2">GVMAG-S-1102113-118</strain>
    </source>
</reference>
<keyword evidence="1" id="KW-1133">Transmembrane helix</keyword>
<evidence type="ECO:0000256" key="1">
    <source>
        <dbReference type="SAM" id="Phobius"/>
    </source>
</evidence>
<accession>A0A6C0K8Y7</accession>
<dbReference type="EMBL" id="MN740841">
    <property type="protein sequence ID" value="QHU14525.1"/>
    <property type="molecule type" value="Genomic_DNA"/>
</dbReference>
<feature type="transmembrane region" description="Helical" evidence="1">
    <location>
        <begin position="298"/>
        <end position="317"/>
    </location>
</feature>
<feature type="transmembrane region" description="Helical" evidence="1">
    <location>
        <begin position="59"/>
        <end position="81"/>
    </location>
</feature>
<dbReference type="AlphaFoldDB" id="A0A6C0K8Y7"/>
<feature type="transmembrane region" description="Helical" evidence="1">
    <location>
        <begin position="6"/>
        <end position="27"/>
    </location>
</feature>
<keyword evidence="1" id="KW-0472">Membrane</keyword>
<sequence length="325" mass="35458">MTPTDAVTKVFMAIGIIASLCYIVYLSPIFSPEKWTRKEDIPGKDRAGKSAQNIDDRGTFVSALSAFLGVIVVYLLSSTALKGNETVTMNAILLWWGFILGPIIGYLLDVGIGSEDGLRRLGTWKGIRYTFSKLPTFDFWRYCVTVLLDIFVSTPIMDGIKVLYSASAFKKALSPLLSSQMPGVLQSIVQFITFKAYTNQTRFQWAYPDSKGDRDLRWEGKLVALATAVSAASYVGYSFHGASGTAIENAVSSPLGERVTYACAAVLSLTLLDMAGEFNAYHTDDEDEVRTDQTEGTQAAFGFVLFAAITGLSAYMVHSAARGKK</sequence>
<proteinExistence type="predicted"/>
<organism evidence="2">
    <name type="scientific">viral metagenome</name>
    <dbReference type="NCBI Taxonomy" id="1070528"/>
    <lineage>
        <taxon>unclassified sequences</taxon>
        <taxon>metagenomes</taxon>
        <taxon>organismal metagenomes</taxon>
    </lineage>
</organism>
<evidence type="ECO:0000313" key="2">
    <source>
        <dbReference type="EMBL" id="QHU14525.1"/>
    </source>
</evidence>
<keyword evidence="1" id="KW-0812">Transmembrane</keyword>